<dbReference type="Proteomes" id="UP000028705">
    <property type="component" value="Unassembled WGS sequence"/>
</dbReference>
<dbReference type="InterPro" id="IPR002068">
    <property type="entry name" value="A-crystallin/Hsp20_dom"/>
</dbReference>
<dbReference type="EMBL" id="JPRH01000001">
    <property type="protein sequence ID" value="KFF14558.1"/>
    <property type="molecule type" value="Genomic_DNA"/>
</dbReference>
<dbReference type="SUPFAM" id="SSF49764">
    <property type="entry name" value="HSP20-like chaperones"/>
    <property type="match status" value="1"/>
</dbReference>
<dbReference type="InterPro" id="IPR008978">
    <property type="entry name" value="HSP20-like_chaperone"/>
</dbReference>
<evidence type="ECO:0000256" key="2">
    <source>
        <dbReference type="RuleBase" id="RU003616"/>
    </source>
</evidence>
<gene>
    <name evidence="4" type="ORF">IW15_03755</name>
</gene>
<name>A0A086ACZ4_9FLAO</name>
<dbReference type="Gene3D" id="2.60.40.790">
    <property type="match status" value="1"/>
</dbReference>
<feature type="domain" description="SHSP" evidence="3">
    <location>
        <begin position="46"/>
        <end position="156"/>
    </location>
</feature>
<comment type="similarity">
    <text evidence="1 2">Belongs to the small heat shock protein (HSP20) family.</text>
</comment>
<dbReference type="PROSITE" id="PS01031">
    <property type="entry name" value="SHSP"/>
    <property type="match status" value="1"/>
</dbReference>
<dbReference type="AlphaFoldDB" id="A0A086ACZ4"/>
<dbReference type="STRING" id="445961.IW15_03755"/>
<accession>A0A086ACZ4</accession>
<evidence type="ECO:0000259" key="3">
    <source>
        <dbReference type="PROSITE" id="PS01031"/>
    </source>
</evidence>
<dbReference type="RefSeq" id="WP_034709344.1">
    <property type="nucleotide sequence ID" value="NZ_JPRH01000001.1"/>
</dbReference>
<organism evidence="4 5">
    <name type="scientific">Chryseobacterium soli</name>
    <dbReference type="NCBI Taxonomy" id="445961"/>
    <lineage>
        <taxon>Bacteria</taxon>
        <taxon>Pseudomonadati</taxon>
        <taxon>Bacteroidota</taxon>
        <taxon>Flavobacteriia</taxon>
        <taxon>Flavobacteriales</taxon>
        <taxon>Weeksellaceae</taxon>
        <taxon>Chryseobacterium group</taxon>
        <taxon>Chryseobacterium</taxon>
    </lineage>
</organism>
<dbReference type="PANTHER" id="PTHR11527">
    <property type="entry name" value="HEAT-SHOCK PROTEIN 20 FAMILY MEMBER"/>
    <property type="match status" value="1"/>
</dbReference>
<evidence type="ECO:0000256" key="1">
    <source>
        <dbReference type="PROSITE-ProRule" id="PRU00285"/>
    </source>
</evidence>
<dbReference type="CDD" id="cd06464">
    <property type="entry name" value="ACD_sHsps-like"/>
    <property type="match status" value="1"/>
</dbReference>
<evidence type="ECO:0000313" key="5">
    <source>
        <dbReference type="Proteomes" id="UP000028705"/>
    </source>
</evidence>
<dbReference type="Pfam" id="PF00011">
    <property type="entry name" value="HSP20"/>
    <property type="match status" value="1"/>
</dbReference>
<evidence type="ECO:0000313" key="4">
    <source>
        <dbReference type="EMBL" id="KFF14558.1"/>
    </source>
</evidence>
<sequence>MYTQHHTTQGPFAKHDHCGSFEKGSFGRKFKEHFMGNNHPLKEIFDRKINSYKPVNITENEDNFTVQLYAAGLQKNLFKVAVKDQILTLSYTDTAENTDAKLIYQEFYPESFERRFQLTDKVFDDQVSALYENGVLTVVLPKNPEKNKPEHQVDIN</sequence>
<dbReference type="OrthoDB" id="9814487at2"/>
<comment type="caution">
    <text evidence="4">The sequence shown here is derived from an EMBL/GenBank/DDBJ whole genome shotgun (WGS) entry which is preliminary data.</text>
</comment>
<proteinExistence type="inferred from homology"/>
<protein>
    <recommendedName>
        <fullName evidence="3">SHSP domain-containing protein</fullName>
    </recommendedName>
</protein>
<dbReference type="InterPro" id="IPR031107">
    <property type="entry name" value="Small_HSP"/>
</dbReference>
<keyword evidence="5" id="KW-1185">Reference proteome</keyword>
<reference evidence="4 5" key="1">
    <citation type="submission" date="2014-07" db="EMBL/GenBank/DDBJ databases">
        <title>Genome of Chryseobacterium soli DSM 19298.</title>
        <authorList>
            <person name="Stropko S.J."/>
            <person name="Pipes S.E."/>
            <person name="Newman J."/>
        </authorList>
    </citation>
    <scope>NUCLEOTIDE SEQUENCE [LARGE SCALE GENOMIC DNA]</scope>
    <source>
        <strain evidence="4 5">DSM 19298</strain>
    </source>
</reference>
<dbReference type="eggNOG" id="COG0071">
    <property type="taxonomic scope" value="Bacteria"/>
</dbReference>